<evidence type="ECO:0000256" key="9">
    <source>
        <dbReference type="SAM" id="MobiDB-lite"/>
    </source>
</evidence>
<dbReference type="PIRSF" id="PIRSF000729">
    <property type="entry name" value="GK"/>
    <property type="match status" value="1"/>
</dbReference>
<evidence type="ECO:0000256" key="2">
    <source>
        <dbReference type="ARBA" id="ARBA00022605"/>
    </source>
</evidence>
<evidence type="ECO:0000313" key="11">
    <source>
        <dbReference type="EMBL" id="MBN8660558.1"/>
    </source>
</evidence>
<feature type="binding site" evidence="8">
    <location>
        <begin position="186"/>
        <end position="187"/>
    </location>
    <ligand>
        <name>ATP</name>
        <dbReference type="ChEBI" id="CHEBI:30616"/>
    </ligand>
</feature>
<dbReference type="SUPFAM" id="SSF53633">
    <property type="entry name" value="Carbamate kinase-like"/>
    <property type="match status" value="1"/>
</dbReference>
<feature type="domain" description="PUA" evidence="10">
    <location>
        <begin position="301"/>
        <end position="381"/>
    </location>
</feature>
<evidence type="ECO:0000313" key="12">
    <source>
        <dbReference type="Proteomes" id="UP000664277"/>
    </source>
</evidence>
<evidence type="ECO:0000256" key="5">
    <source>
        <dbReference type="ARBA" id="ARBA00022741"/>
    </source>
</evidence>
<dbReference type="EC" id="2.7.2.11" evidence="8"/>
<dbReference type="Pfam" id="PF01472">
    <property type="entry name" value="PUA"/>
    <property type="match status" value="1"/>
</dbReference>
<dbReference type="Gene3D" id="2.30.130.10">
    <property type="entry name" value="PUA domain"/>
    <property type="match status" value="1"/>
</dbReference>
<comment type="subcellular location">
    <subcellularLocation>
        <location evidence="8">Cytoplasm</location>
    </subcellularLocation>
</comment>
<evidence type="ECO:0000256" key="7">
    <source>
        <dbReference type="ARBA" id="ARBA00022840"/>
    </source>
</evidence>
<dbReference type="SMART" id="SM00359">
    <property type="entry name" value="PUA"/>
    <property type="match status" value="1"/>
</dbReference>
<dbReference type="InterPro" id="IPR005715">
    <property type="entry name" value="Glu_5kinase/COase_Synthase"/>
</dbReference>
<reference evidence="11" key="1">
    <citation type="submission" date="2021-02" db="EMBL/GenBank/DDBJ databases">
        <title>Genome-Resolved Metagenomics of a Microbial Community Performing Photosynthetic Biological Nutrient Removal.</title>
        <authorList>
            <person name="Mcdaniel E.A."/>
        </authorList>
    </citation>
    <scope>NUCLEOTIDE SEQUENCE</scope>
    <source>
        <strain evidence="11">UWPOB_OBS1</strain>
    </source>
</reference>
<dbReference type="GO" id="GO:0055129">
    <property type="term" value="P:L-proline biosynthetic process"/>
    <property type="evidence" value="ECO:0007669"/>
    <property type="project" value="UniProtKB-UniRule"/>
</dbReference>
<protein>
    <recommendedName>
        <fullName evidence="8">Glutamate 5-kinase</fullName>
        <ecNumber evidence="8">2.7.2.11</ecNumber>
    </recommendedName>
    <alternativeName>
        <fullName evidence="8">Gamma-glutamyl kinase</fullName>
        <shortName evidence="8">GK</shortName>
    </alternativeName>
</protein>
<dbReference type="InterPro" id="IPR041739">
    <property type="entry name" value="G5K_ProB"/>
</dbReference>
<comment type="caution">
    <text evidence="8">Lacks conserved residue(s) required for the propagation of feature annotation.</text>
</comment>
<dbReference type="CDD" id="cd21157">
    <property type="entry name" value="PUA_G5K"/>
    <property type="match status" value="1"/>
</dbReference>
<organism evidence="11 12">
    <name type="scientific">Candidatus Obscuribacter phosphatis</name>
    <dbReference type="NCBI Taxonomy" id="1906157"/>
    <lineage>
        <taxon>Bacteria</taxon>
        <taxon>Bacillati</taxon>
        <taxon>Candidatus Melainabacteria</taxon>
        <taxon>Candidatus Obscuribacterales</taxon>
        <taxon>Candidatus Obscuribacteraceae</taxon>
        <taxon>Candidatus Obscuribacter</taxon>
    </lineage>
</organism>
<feature type="binding site" evidence="8">
    <location>
        <position position="166"/>
    </location>
    <ligand>
        <name>substrate</name>
    </ligand>
</feature>
<keyword evidence="4 8" id="KW-0808">Transferase</keyword>
<name>A0A8J7PHT6_9BACT</name>
<evidence type="ECO:0000256" key="4">
    <source>
        <dbReference type="ARBA" id="ARBA00022679"/>
    </source>
</evidence>
<comment type="catalytic activity">
    <reaction evidence="8">
        <text>L-glutamate + ATP = L-glutamyl 5-phosphate + ADP</text>
        <dbReference type="Rhea" id="RHEA:14877"/>
        <dbReference type="ChEBI" id="CHEBI:29985"/>
        <dbReference type="ChEBI" id="CHEBI:30616"/>
        <dbReference type="ChEBI" id="CHEBI:58274"/>
        <dbReference type="ChEBI" id="CHEBI:456216"/>
        <dbReference type="EC" id="2.7.2.11"/>
    </reaction>
</comment>
<comment type="pathway">
    <text evidence="8">Amino-acid biosynthesis; L-proline biosynthesis; L-glutamate 5-semialdehyde from L-glutamate: step 1/2.</text>
</comment>
<dbReference type="InterPro" id="IPR015947">
    <property type="entry name" value="PUA-like_sf"/>
</dbReference>
<dbReference type="GO" id="GO:0005829">
    <property type="term" value="C:cytosol"/>
    <property type="evidence" value="ECO:0007669"/>
    <property type="project" value="TreeGrafter"/>
</dbReference>
<accession>A0A8J7PHT6</accession>
<dbReference type="PANTHER" id="PTHR43654:SF1">
    <property type="entry name" value="ISOPENTENYL PHOSPHATE KINASE"/>
    <property type="match status" value="1"/>
</dbReference>
<evidence type="ECO:0000256" key="3">
    <source>
        <dbReference type="ARBA" id="ARBA00022650"/>
    </source>
</evidence>
<evidence type="ECO:0000256" key="8">
    <source>
        <dbReference type="HAMAP-Rule" id="MF_00456"/>
    </source>
</evidence>
<sequence>MSEVRAIVGRAERVVIKLGTAVLMRDEGGIALSRFYNFVEGIAKLMSSGKEVLLVTSGAVGLGVRTLKLPSKPRDLPLKQACAAVGQGRLMSLYSDAFEKMDIVTAQVLLTEEDFSNRKRYLNLRSTISALLAQKVLPIINENDTVSTAELEVLKEVGVKVNFGDNDKLSALVASKMDADVLLILTDVDGLYTADPRLPEAKLISLVESFSPEIDKLGEEPPKPVVKGKAPEKPGRGGIKTKIEAARVATQSGCAALIAGGKVERVIERLFNGEELGTLFLPGKGLSGKQRWIAFATTVKASLIVNEGASQALRAGKASLLPAGVVSVKGDFERGDVISIEDEVGKEIARGIVNYASHEARKVVGHSSDALDAISGRNYDALITRDNLALL</sequence>
<dbReference type="InterPro" id="IPR036974">
    <property type="entry name" value="PUA_sf"/>
</dbReference>
<comment type="similarity">
    <text evidence="8">Belongs to the glutamate 5-kinase family.</text>
</comment>
<dbReference type="FunFam" id="3.40.1160.10:FF:000018">
    <property type="entry name" value="Glutamate 5-kinase"/>
    <property type="match status" value="1"/>
</dbReference>
<dbReference type="InterPro" id="IPR001048">
    <property type="entry name" value="Asp/Glu/Uridylate_kinase"/>
</dbReference>
<dbReference type="InterPro" id="IPR001057">
    <property type="entry name" value="Glu/AcGlu_kinase"/>
</dbReference>
<comment type="caution">
    <text evidence="11">The sequence shown here is derived from an EMBL/GenBank/DDBJ whole genome shotgun (WGS) entry which is preliminary data.</text>
</comment>
<dbReference type="HAMAP" id="MF_00456">
    <property type="entry name" value="ProB"/>
    <property type="match status" value="1"/>
</dbReference>
<dbReference type="PANTHER" id="PTHR43654">
    <property type="entry name" value="GLUTAMATE 5-KINASE"/>
    <property type="match status" value="1"/>
</dbReference>
<dbReference type="UniPathway" id="UPA00098">
    <property type="reaction ID" value="UER00359"/>
</dbReference>
<keyword evidence="1 8" id="KW-0963">Cytoplasm</keyword>
<feature type="binding site" evidence="8">
    <location>
        <position position="57"/>
    </location>
    <ligand>
        <name>substrate</name>
    </ligand>
</feature>
<dbReference type="InterPro" id="IPR036393">
    <property type="entry name" value="AceGlu_kinase-like_sf"/>
</dbReference>
<proteinExistence type="inferred from homology"/>
<keyword evidence="3 8" id="KW-0641">Proline biosynthesis</keyword>
<feature type="region of interest" description="Disordered" evidence="9">
    <location>
        <begin position="218"/>
        <end position="237"/>
    </location>
</feature>
<feature type="binding site" evidence="8">
    <location>
        <position position="144"/>
    </location>
    <ligand>
        <name>substrate</name>
    </ligand>
</feature>
<dbReference type="AlphaFoldDB" id="A0A8J7PHT6"/>
<dbReference type="NCBIfam" id="TIGR01027">
    <property type="entry name" value="proB"/>
    <property type="match status" value="1"/>
</dbReference>
<dbReference type="PROSITE" id="PS50890">
    <property type="entry name" value="PUA"/>
    <property type="match status" value="1"/>
</dbReference>
<evidence type="ECO:0000256" key="6">
    <source>
        <dbReference type="ARBA" id="ARBA00022777"/>
    </source>
</evidence>
<keyword evidence="2 8" id="KW-0028">Amino-acid biosynthesis</keyword>
<dbReference type="PRINTS" id="PR00474">
    <property type="entry name" value="GLU5KINASE"/>
</dbReference>
<keyword evidence="7 8" id="KW-0067">ATP-binding</keyword>
<dbReference type="Pfam" id="PF00696">
    <property type="entry name" value="AA_kinase"/>
    <property type="match status" value="1"/>
</dbReference>
<dbReference type="CDD" id="cd04242">
    <property type="entry name" value="AAK_G5K_ProB"/>
    <property type="match status" value="1"/>
</dbReference>
<dbReference type="GO" id="GO:0003723">
    <property type="term" value="F:RNA binding"/>
    <property type="evidence" value="ECO:0007669"/>
    <property type="project" value="InterPro"/>
</dbReference>
<dbReference type="Proteomes" id="UP000664277">
    <property type="component" value="Unassembled WGS sequence"/>
</dbReference>
<feature type="binding site" evidence="8">
    <location>
        <position position="17"/>
    </location>
    <ligand>
        <name>ATP</name>
        <dbReference type="ChEBI" id="CHEBI:30616"/>
    </ligand>
</feature>
<dbReference type="GO" id="GO:0005524">
    <property type="term" value="F:ATP binding"/>
    <property type="evidence" value="ECO:0007669"/>
    <property type="project" value="UniProtKB-KW"/>
</dbReference>
<dbReference type="GO" id="GO:0004349">
    <property type="term" value="F:glutamate 5-kinase activity"/>
    <property type="evidence" value="ECO:0007669"/>
    <property type="project" value="UniProtKB-UniRule"/>
</dbReference>
<gene>
    <name evidence="8 11" type="primary">proB</name>
    <name evidence="11" type="ORF">J0M35_09365</name>
</gene>
<dbReference type="EMBL" id="JAFLCK010000011">
    <property type="protein sequence ID" value="MBN8660558.1"/>
    <property type="molecule type" value="Genomic_DNA"/>
</dbReference>
<keyword evidence="5 8" id="KW-0547">Nucleotide-binding</keyword>
<dbReference type="Gene3D" id="3.40.1160.10">
    <property type="entry name" value="Acetylglutamate kinase-like"/>
    <property type="match status" value="2"/>
</dbReference>
<evidence type="ECO:0000256" key="1">
    <source>
        <dbReference type="ARBA" id="ARBA00022490"/>
    </source>
</evidence>
<dbReference type="SUPFAM" id="SSF88697">
    <property type="entry name" value="PUA domain-like"/>
    <property type="match status" value="1"/>
</dbReference>
<evidence type="ECO:0000259" key="10">
    <source>
        <dbReference type="SMART" id="SM00359"/>
    </source>
</evidence>
<comment type="function">
    <text evidence="8">Catalyzes the transfer of a phosphate group to glutamate to form L-glutamate 5-phosphate.</text>
</comment>
<dbReference type="InterPro" id="IPR011529">
    <property type="entry name" value="Glu_5kinase"/>
</dbReference>
<keyword evidence="6 8" id="KW-0418">Kinase</keyword>
<dbReference type="InterPro" id="IPR002478">
    <property type="entry name" value="PUA"/>
</dbReference>